<dbReference type="AlphaFoldDB" id="A0A9P8TMU9"/>
<sequence>MSSQHLIEHNWDQTGKILDSGGVNNTDVEPVSFENDTSVGLNVSMTGFDQFPSEQTQISPYSPTLQTSLVSGLTMTTCVHTGTIPESCRRITLNELNLVGSTTEMRPSLRASVSTTAKGLRRTQQVVEYMWQHQGKHQQSHFAGIQDRWYDGHRLDEENVAATGRTTDEELFEEAELPVVFLIVGSMLVTVNLDEDDGAESFETDLNLTLAKTDDCFNLLQRKLATPGIPDFMVLGNASGLTIRTQYGRISWNLVRTAKALEARLSNSVISTAPVTSLGMANGDSSKMTGRYSLLIRVSNAAASLILLCGM</sequence>
<evidence type="ECO:0000313" key="2">
    <source>
        <dbReference type="Proteomes" id="UP000774326"/>
    </source>
</evidence>
<proteinExistence type="predicted"/>
<organism evidence="1 2">
    <name type="scientific">Wickerhamomyces pijperi</name>
    <name type="common">Yeast</name>
    <name type="synonym">Pichia pijperi</name>
    <dbReference type="NCBI Taxonomy" id="599730"/>
    <lineage>
        <taxon>Eukaryota</taxon>
        <taxon>Fungi</taxon>
        <taxon>Dikarya</taxon>
        <taxon>Ascomycota</taxon>
        <taxon>Saccharomycotina</taxon>
        <taxon>Saccharomycetes</taxon>
        <taxon>Phaffomycetales</taxon>
        <taxon>Wickerhamomycetaceae</taxon>
        <taxon>Wickerhamomyces</taxon>
    </lineage>
</organism>
<keyword evidence="2" id="KW-1185">Reference proteome</keyword>
<gene>
    <name evidence="1" type="ORF">WICPIJ_004501</name>
</gene>
<comment type="caution">
    <text evidence="1">The sequence shown here is derived from an EMBL/GenBank/DDBJ whole genome shotgun (WGS) entry which is preliminary data.</text>
</comment>
<dbReference type="EMBL" id="JAEUBG010002418">
    <property type="protein sequence ID" value="KAH3684530.1"/>
    <property type="molecule type" value="Genomic_DNA"/>
</dbReference>
<reference evidence="1" key="2">
    <citation type="submission" date="2021-01" db="EMBL/GenBank/DDBJ databases">
        <authorList>
            <person name="Schikora-Tamarit M.A."/>
        </authorList>
    </citation>
    <scope>NUCLEOTIDE SEQUENCE</scope>
    <source>
        <strain evidence="1">CBS2887</strain>
    </source>
</reference>
<evidence type="ECO:0000313" key="1">
    <source>
        <dbReference type="EMBL" id="KAH3684530.1"/>
    </source>
</evidence>
<accession>A0A9P8TMU9</accession>
<reference evidence="1" key="1">
    <citation type="journal article" date="2021" name="Open Biol.">
        <title>Shared evolutionary footprints suggest mitochondrial oxidative damage underlies multiple complex I losses in fungi.</title>
        <authorList>
            <person name="Schikora-Tamarit M.A."/>
            <person name="Marcet-Houben M."/>
            <person name="Nosek J."/>
            <person name="Gabaldon T."/>
        </authorList>
    </citation>
    <scope>NUCLEOTIDE SEQUENCE</scope>
    <source>
        <strain evidence="1">CBS2887</strain>
    </source>
</reference>
<name>A0A9P8TMU9_WICPI</name>
<dbReference type="Proteomes" id="UP000774326">
    <property type="component" value="Unassembled WGS sequence"/>
</dbReference>
<protein>
    <submittedName>
        <fullName evidence="1">Uncharacterized protein</fullName>
    </submittedName>
</protein>